<gene>
    <name evidence="1" type="ORF">SAMN05444371_3329</name>
</gene>
<accession>A0A1M6UJL3</accession>
<dbReference type="AlphaFoldDB" id="A0A1M6UJL3"/>
<dbReference type="OrthoDB" id="1254678at2"/>
<proteinExistence type="predicted"/>
<organism evidence="1 2">
    <name type="scientific">Epilithonimonas mollis</name>
    <dbReference type="NCBI Taxonomy" id="216903"/>
    <lineage>
        <taxon>Bacteria</taxon>
        <taxon>Pseudomonadati</taxon>
        <taxon>Bacteroidota</taxon>
        <taxon>Flavobacteriia</taxon>
        <taxon>Flavobacteriales</taxon>
        <taxon>Weeksellaceae</taxon>
        <taxon>Chryseobacterium group</taxon>
        <taxon>Epilithonimonas</taxon>
    </lineage>
</organism>
<dbReference type="STRING" id="216903.SAMN05444371_3329"/>
<evidence type="ECO:0008006" key="3">
    <source>
        <dbReference type="Google" id="ProtNLM"/>
    </source>
</evidence>
<protein>
    <recommendedName>
        <fullName evidence="3">DUF2786 domain-containing protein</fullName>
    </recommendedName>
</protein>
<dbReference type="Proteomes" id="UP000184498">
    <property type="component" value="Unassembled WGS sequence"/>
</dbReference>
<sequence length="203" mass="24182">MTIDDKIRDRIAKVQALVTRGVDGEQIAAKTQLDRLLKKYNINPAEVNEITKKQYFFKYATELDKQLFLQLMHYFFKDHQIQFYLHTGGKKEISARLEYLDYITISCSYEYFKRHMSQEWKKFSADSLKKKRKAKTKNALRADLQGIFYSKYIEASRIYHPEQMKKKTVSEMTKTELENYHRLQEVQGGQYHSQVEKETLKIG</sequence>
<evidence type="ECO:0000313" key="1">
    <source>
        <dbReference type="EMBL" id="SHK69359.1"/>
    </source>
</evidence>
<evidence type="ECO:0000313" key="2">
    <source>
        <dbReference type="Proteomes" id="UP000184498"/>
    </source>
</evidence>
<name>A0A1M6UJL3_9FLAO</name>
<dbReference type="EMBL" id="FRAM01000005">
    <property type="protein sequence ID" value="SHK69359.1"/>
    <property type="molecule type" value="Genomic_DNA"/>
</dbReference>
<reference evidence="2" key="1">
    <citation type="submission" date="2016-11" db="EMBL/GenBank/DDBJ databases">
        <authorList>
            <person name="Varghese N."/>
            <person name="Submissions S."/>
        </authorList>
    </citation>
    <scope>NUCLEOTIDE SEQUENCE [LARGE SCALE GENOMIC DNA]</scope>
    <source>
        <strain evidence="2">DSM 18016</strain>
    </source>
</reference>
<dbReference type="RefSeq" id="WP_084081374.1">
    <property type="nucleotide sequence ID" value="NZ_FRAM01000005.1"/>
</dbReference>
<keyword evidence="2" id="KW-1185">Reference proteome</keyword>